<name>A0A1X7SWH9_AMPQE</name>
<dbReference type="AlphaFoldDB" id="A0A1X7SWH9"/>
<evidence type="ECO:0000313" key="1">
    <source>
        <dbReference type="EnsemblMetazoa" id="Aqu2.1.06501_001"/>
    </source>
</evidence>
<protein>
    <submittedName>
        <fullName evidence="1">Uncharacterized protein</fullName>
    </submittedName>
</protein>
<accession>A0A1X7SWH9</accession>
<reference evidence="1" key="1">
    <citation type="submission" date="2017-05" db="UniProtKB">
        <authorList>
            <consortium name="EnsemblMetazoa"/>
        </authorList>
    </citation>
    <scope>IDENTIFICATION</scope>
</reference>
<organism evidence="1">
    <name type="scientific">Amphimedon queenslandica</name>
    <name type="common">Sponge</name>
    <dbReference type="NCBI Taxonomy" id="400682"/>
    <lineage>
        <taxon>Eukaryota</taxon>
        <taxon>Metazoa</taxon>
        <taxon>Porifera</taxon>
        <taxon>Demospongiae</taxon>
        <taxon>Heteroscleromorpha</taxon>
        <taxon>Haplosclerida</taxon>
        <taxon>Niphatidae</taxon>
        <taxon>Amphimedon</taxon>
    </lineage>
</organism>
<sequence>WLEDTFLSYLDEWDTSVKSQEVTNAEKKAMTLSTETLDGLRMTMTVNASTTTTTTTTTDDPIENSDSVVNEDVQMCEVIIKGVRVLLDDNSLHIQCTYDTTKGITNQSSKYLHSVGSTSI</sequence>
<dbReference type="InParanoid" id="A0A1X7SWH9"/>
<proteinExistence type="predicted"/>
<dbReference type="EnsemblMetazoa" id="Aqu2.1.06501_001">
    <property type="protein sequence ID" value="Aqu2.1.06501_001"/>
    <property type="gene ID" value="Aqu2.1.06501"/>
</dbReference>